<dbReference type="InterPro" id="IPR015422">
    <property type="entry name" value="PyrdxlP-dep_Trfase_small"/>
</dbReference>
<gene>
    <name evidence="5" type="ORF">SAMN05421779_106183</name>
</gene>
<dbReference type="Proteomes" id="UP000185678">
    <property type="component" value="Unassembled WGS sequence"/>
</dbReference>
<dbReference type="RefSeq" id="WP_076401491.1">
    <property type="nucleotide sequence ID" value="NZ_FTOA01000006.1"/>
</dbReference>
<dbReference type="GO" id="GO:0005737">
    <property type="term" value="C:cytoplasm"/>
    <property type="evidence" value="ECO:0007669"/>
    <property type="project" value="TreeGrafter"/>
</dbReference>
<dbReference type="InterPro" id="IPR015424">
    <property type="entry name" value="PyrdxlP-dep_Trfase"/>
</dbReference>
<protein>
    <submittedName>
        <fullName evidence="5">Cystathionine beta-lyase/cystathionine gamma-synthase</fullName>
    </submittedName>
</protein>
<organism evidence="5 6">
    <name type="scientific">Insolitispirillum peregrinum</name>
    <dbReference type="NCBI Taxonomy" id="80876"/>
    <lineage>
        <taxon>Bacteria</taxon>
        <taxon>Pseudomonadati</taxon>
        <taxon>Pseudomonadota</taxon>
        <taxon>Alphaproteobacteria</taxon>
        <taxon>Rhodospirillales</taxon>
        <taxon>Novispirillaceae</taxon>
        <taxon>Insolitispirillum</taxon>
    </lineage>
</organism>
<accession>A0A1N7PAC0</accession>
<keyword evidence="2 3" id="KW-0663">Pyridoxal phosphate</keyword>
<dbReference type="GO" id="GO:0016846">
    <property type="term" value="F:carbon-sulfur lyase activity"/>
    <property type="evidence" value="ECO:0007669"/>
    <property type="project" value="TreeGrafter"/>
</dbReference>
<dbReference type="InterPro" id="IPR000277">
    <property type="entry name" value="Cys/Met-Metab_PyrdxlP-dep_enz"/>
</dbReference>
<dbReference type="PIRSF" id="PIRSF001434">
    <property type="entry name" value="CGS"/>
    <property type="match status" value="1"/>
</dbReference>
<evidence type="ECO:0000256" key="2">
    <source>
        <dbReference type="ARBA" id="ARBA00022898"/>
    </source>
</evidence>
<sequence length="385" mass="41549">MDLTEAHRLLFCDEPAYPLNAAAPPIFQTSLFTFDSYQDMAAVYAGEQRLVYTRGDNPTVQVFEELVARLEGADAGRGFASGMAAITATVMAFVSGGDRLVTVCNVYGDAYKMFEKLLRPAGVTIDYVDGSDPEAVARALPGAKMLYVETPTTLTFDLQHLPTLAALAQQHGVVTAIDNSWATPLYQNPIAHGIDLVIHAASKYLGGYSDTVAGVVVGRQDLIDRINGRTYPYLGAKLSPFDAFLLVRGLRSLTLRMPVHMSSGLTIARRLRDHAEVTSVLHPAFSSHPGRETLSGYGGVFSFLVSDAIDVPAFADALRLIRLGVSWGGPESLLVPLSVTAGMPPAPNPFVHFGISDRMIRLNVGLEPVDAIWSDLEQALTVARR</sequence>
<dbReference type="EMBL" id="FTOA01000006">
    <property type="protein sequence ID" value="SIT07490.1"/>
    <property type="molecule type" value="Genomic_DNA"/>
</dbReference>
<dbReference type="Gene3D" id="3.90.1150.10">
    <property type="entry name" value="Aspartate Aminotransferase, domain 1"/>
    <property type="match status" value="1"/>
</dbReference>
<proteinExistence type="inferred from homology"/>
<dbReference type="PANTHER" id="PTHR11808:SF80">
    <property type="entry name" value="CYSTATHIONINE GAMMA-LYASE"/>
    <property type="match status" value="1"/>
</dbReference>
<evidence type="ECO:0000313" key="5">
    <source>
        <dbReference type="EMBL" id="SIT07490.1"/>
    </source>
</evidence>
<comment type="similarity">
    <text evidence="4">Belongs to the trans-sulfuration enzymes family.</text>
</comment>
<feature type="modified residue" description="N6-(pyridoxal phosphate)lysine" evidence="3">
    <location>
        <position position="203"/>
    </location>
</feature>
<name>A0A1N7PAC0_9PROT</name>
<keyword evidence="6" id="KW-1185">Reference proteome</keyword>
<dbReference type="AlphaFoldDB" id="A0A1N7PAC0"/>
<evidence type="ECO:0000256" key="4">
    <source>
        <dbReference type="RuleBase" id="RU362118"/>
    </source>
</evidence>
<evidence type="ECO:0000256" key="3">
    <source>
        <dbReference type="PIRSR" id="PIRSR001434-2"/>
    </source>
</evidence>
<dbReference type="SUPFAM" id="SSF53383">
    <property type="entry name" value="PLP-dependent transferases"/>
    <property type="match status" value="1"/>
</dbReference>
<reference evidence="5 6" key="1">
    <citation type="submission" date="2017-01" db="EMBL/GenBank/DDBJ databases">
        <authorList>
            <person name="Mah S.A."/>
            <person name="Swanson W.J."/>
            <person name="Moy G.W."/>
            <person name="Vacquier V.D."/>
        </authorList>
    </citation>
    <scope>NUCLEOTIDE SEQUENCE [LARGE SCALE GENOMIC DNA]</scope>
    <source>
        <strain evidence="5 6">DSM 11589</strain>
    </source>
</reference>
<evidence type="ECO:0000256" key="1">
    <source>
        <dbReference type="ARBA" id="ARBA00001933"/>
    </source>
</evidence>
<dbReference type="FunFam" id="3.40.640.10:FF:000046">
    <property type="entry name" value="Cystathionine gamma-lyase"/>
    <property type="match status" value="1"/>
</dbReference>
<dbReference type="NCBIfam" id="NF004627">
    <property type="entry name" value="PRK05968.1"/>
    <property type="match status" value="1"/>
</dbReference>
<dbReference type="GO" id="GO:0019346">
    <property type="term" value="P:transsulfuration"/>
    <property type="evidence" value="ECO:0007669"/>
    <property type="project" value="InterPro"/>
</dbReference>
<dbReference type="Pfam" id="PF01053">
    <property type="entry name" value="Cys_Met_Meta_PP"/>
    <property type="match status" value="1"/>
</dbReference>
<keyword evidence="5" id="KW-0456">Lyase</keyword>
<dbReference type="PANTHER" id="PTHR11808">
    <property type="entry name" value="TRANS-SULFURATION ENZYME FAMILY MEMBER"/>
    <property type="match status" value="1"/>
</dbReference>
<dbReference type="OrthoDB" id="9790858at2"/>
<comment type="cofactor">
    <cofactor evidence="1 4">
        <name>pyridoxal 5'-phosphate</name>
        <dbReference type="ChEBI" id="CHEBI:597326"/>
    </cofactor>
</comment>
<dbReference type="STRING" id="80876.SAMN05421779_106183"/>
<dbReference type="InterPro" id="IPR015421">
    <property type="entry name" value="PyrdxlP-dep_Trfase_major"/>
</dbReference>
<dbReference type="GO" id="GO:0030170">
    <property type="term" value="F:pyridoxal phosphate binding"/>
    <property type="evidence" value="ECO:0007669"/>
    <property type="project" value="InterPro"/>
</dbReference>
<dbReference type="CDD" id="cd00614">
    <property type="entry name" value="CGS_like"/>
    <property type="match status" value="1"/>
</dbReference>
<dbReference type="Gene3D" id="3.40.640.10">
    <property type="entry name" value="Type I PLP-dependent aspartate aminotransferase-like (Major domain)"/>
    <property type="match status" value="1"/>
</dbReference>
<evidence type="ECO:0000313" key="6">
    <source>
        <dbReference type="Proteomes" id="UP000185678"/>
    </source>
</evidence>